<name>A0A2P2K636_RHIMU</name>
<organism evidence="2">
    <name type="scientific">Rhizophora mucronata</name>
    <name type="common">Asiatic mangrove</name>
    <dbReference type="NCBI Taxonomy" id="61149"/>
    <lineage>
        <taxon>Eukaryota</taxon>
        <taxon>Viridiplantae</taxon>
        <taxon>Streptophyta</taxon>
        <taxon>Embryophyta</taxon>
        <taxon>Tracheophyta</taxon>
        <taxon>Spermatophyta</taxon>
        <taxon>Magnoliopsida</taxon>
        <taxon>eudicotyledons</taxon>
        <taxon>Gunneridae</taxon>
        <taxon>Pentapetalae</taxon>
        <taxon>rosids</taxon>
        <taxon>fabids</taxon>
        <taxon>Malpighiales</taxon>
        <taxon>Rhizophoraceae</taxon>
        <taxon>Rhizophora</taxon>
    </lineage>
</organism>
<proteinExistence type="predicted"/>
<protein>
    <submittedName>
        <fullName evidence="2">Putative serine/threonine-protein kinase At4g35230</fullName>
    </submittedName>
</protein>
<sequence>MDAEPSGYFGHDGGTNDDDDAVLVVVGDGGGGCCSCPPRQVRPQRTIGSNP</sequence>
<dbReference type="EMBL" id="GGEC01020712">
    <property type="protein sequence ID" value="MBX01196.1"/>
    <property type="molecule type" value="Transcribed_RNA"/>
</dbReference>
<dbReference type="AlphaFoldDB" id="A0A2P2K636"/>
<accession>A0A2P2K636</accession>
<dbReference type="GO" id="GO:0016301">
    <property type="term" value="F:kinase activity"/>
    <property type="evidence" value="ECO:0007669"/>
    <property type="project" value="UniProtKB-KW"/>
</dbReference>
<reference evidence="2" key="1">
    <citation type="submission" date="2018-02" db="EMBL/GenBank/DDBJ databases">
        <title>Rhizophora mucronata_Transcriptome.</title>
        <authorList>
            <person name="Meera S.P."/>
            <person name="Sreeshan A."/>
            <person name="Augustine A."/>
        </authorList>
    </citation>
    <scope>NUCLEOTIDE SEQUENCE</scope>
    <source>
        <tissue evidence="2">Leaf</tissue>
    </source>
</reference>
<keyword evidence="2" id="KW-0418">Kinase</keyword>
<evidence type="ECO:0000256" key="1">
    <source>
        <dbReference type="SAM" id="MobiDB-lite"/>
    </source>
</evidence>
<feature type="region of interest" description="Disordered" evidence="1">
    <location>
        <begin position="1"/>
        <end position="20"/>
    </location>
</feature>
<keyword evidence="2" id="KW-0808">Transferase</keyword>
<evidence type="ECO:0000313" key="2">
    <source>
        <dbReference type="EMBL" id="MBX01196.1"/>
    </source>
</evidence>